<organism evidence="1 2">
    <name type="scientific">Xanthocytophaga agilis</name>
    <dbReference type="NCBI Taxonomy" id="3048010"/>
    <lineage>
        <taxon>Bacteria</taxon>
        <taxon>Pseudomonadati</taxon>
        <taxon>Bacteroidota</taxon>
        <taxon>Cytophagia</taxon>
        <taxon>Cytophagales</taxon>
        <taxon>Rhodocytophagaceae</taxon>
        <taxon>Xanthocytophaga</taxon>
    </lineage>
</organism>
<name>A0AAE3UBU8_9BACT</name>
<evidence type="ECO:0000313" key="1">
    <source>
        <dbReference type="EMBL" id="MDJ1499440.1"/>
    </source>
</evidence>
<proteinExistence type="predicted"/>
<evidence type="ECO:0000313" key="2">
    <source>
        <dbReference type="Proteomes" id="UP001232063"/>
    </source>
</evidence>
<protein>
    <submittedName>
        <fullName evidence="1">Uncharacterized protein</fullName>
    </submittedName>
</protein>
<sequence length="278" mass="32239">MKYNLHARYLQGETVEVWNEIIALKEKIFTPPFREVVLQVVNTMVDRIVYNLELIYTELLIKGYVFDKMGENGYEDCYVKPVFFQKTTIDKTALVVDLLTKLEPFGVPPLILIELYKKVNIVDLRGYFPNLRSYFPLDPLYIEPIEVLIEFVNHYDTNYNDIKDTNYILISPDALIKDNISGGTGYGITISDNMVADGDLIDYGKDITFVEYLRQVFRWGGFPNLEYIAKPKKEPSKQTYYWGGKPLEDPNKWDVSKEIIDYQIIDIAVEIASKTLPI</sequence>
<accession>A0AAE3UBU8</accession>
<dbReference type="EMBL" id="JASJOU010000001">
    <property type="protein sequence ID" value="MDJ1499440.1"/>
    <property type="molecule type" value="Genomic_DNA"/>
</dbReference>
<dbReference type="RefSeq" id="WP_314508958.1">
    <property type="nucleotide sequence ID" value="NZ_JASJOU010000001.1"/>
</dbReference>
<comment type="caution">
    <text evidence="1">The sequence shown here is derived from an EMBL/GenBank/DDBJ whole genome shotgun (WGS) entry which is preliminary data.</text>
</comment>
<dbReference type="AlphaFoldDB" id="A0AAE3UBU8"/>
<reference evidence="1" key="1">
    <citation type="submission" date="2023-05" db="EMBL/GenBank/DDBJ databases">
        <authorList>
            <person name="Zhang X."/>
        </authorList>
    </citation>
    <scope>NUCLEOTIDE SEQUENCE</scope>
    <source>
        <strain evidence="1">BD1B2-1</strain>
    </source>
</reference>
<keyword evidence="2" id="KW-1185">Reference proteome</keyword>
<dbReference type="Proteomes" id="UP001232063">
    <property type="component" value="Unassembled WGS sequence"/>
</dbReference>
<gene>
    <name evidence="1" type="ORF">QNI22_02220</name>
</gene>